<dbReference type="InterPro" id="IPR024171">
    <property type="entry name" value="SRK-like_kinase"/>
</dbReference>
<dbReference type="GO" id="GO:0005524">
    <property type="term" value="F:ATP binding"/>
    <property type="evidence" value="ECO:0007669"/>
    <property type="project" value="UniProtKB-KW"/>
</dbReference>
<dbReference type="PROSITE" id="PS00108">
    <property type="entry name" value="PROTEIN_KINASE_ST"/>
    <property type="match status" value="1"/>
</dbReference>
<dbReference type="Gene3D" id="3.50.4.10">
    <property type="entry name" value="Hepatocyte Growth Factor"/>
    <property type="match status" value="1"/>
</dbReference>
<dbReference type="PROSITE" id="PS50927">
    <property type="entry name" value="BULB_LECTIN"/>
    <property type="match status" value="1"/>
</dbReference>
<dbReference type="PIRSF" id="PIRSF000641">
    <property type="entry name" value="SRK"/>
    <property type="match status" value="1"/>
</dbReference>
<evidence type="ECO:0000256" key="11">
    <source>
        <dbReference type="ARBA" id="ARBA00023157"/>
    </source>
</evidence>
<evidence type="ECO:0000256" key="7">
    <source>
        <dbReference type="ARBA" id="ARBA00022777"/>
    </source>
</evidence>
<keyword evidence="22" id="KW-1185">Reference proteome</keyword>
<dbReference type="InterPro" id="IPR001480">
    <property type="entry name" value="Bulb-type_lectin_dom"/>
</dbReference>
<proteinExistence type="inferred from homology"/>
<dbReference type="AlphaFoldDB" id="A0AA88J7F9"/>
<keyword evidence="4 16" id="KW-0812">Transmembrane</keyword>
<evidence type="ECO:0000313" key="22">
    <source>
        <dbReference type="Proteomes" id="UP001187192"/>
    </source>
</evidence>
<keyword evidence="7 15" id="KW-0418">Kinase</keyword>
<evidence type="ECO:0000256" key="6">
    <source>
        <dbReference type="ARBA" id="ARBA00022741"/>
    </source>
</evidence>
<dbReference type="InterPro" id="IPR008271">
    <property type="entry name" value="Ser/Thr_kinase_AS"/>
</dbReference>
<dbReference type="Pfam" id="PF07714">
    <property type="entry name" value="PK_Tyr_Ser-Thr"/>
    <property type="match status" value="1"/>
</dbReference>
<feature type="domain" description="Bulb-type lectin" evidence="19">
    <location>
        <begin position="29"/>
        <end position="153"/>
    </location>
</feature>
<dbReference type="InterPro" id="IPR021820">
    <property type="entry name" value="S-locus_recpt_kinase_C"/>
</dbReference>
<dbReference type="Pfam" id="PF00954">
    <property type="entry name" value="S_locus_glycop"/>
    <property type="match status" value="1"/>
</dbReference>
<dbReference type="SUPFAM" id="SSF56112">
    <property type="entry name" value="Protein kinase-like (PK-like)"/>
    <property type="match status" value="1"/>
</dbReference>
<evidence type="ECO:0000256" key="2">
    <source>
        <dbReference type="ARBA" id="ARBA00022527"/>
    </source>
</evidence>
<dbReference type="EC" id="2.7.11.1" evidence="15"/>
<comment type="similarity">
    <text evidence="15">Belongs to the protein kinase superfamily. Ser/Thr protein kinase family.</text>
</comment>
<keyword evidence="6 15" id="KW-0547">Nucleotide-binding</keyword>
<evidence type="ECO:0000256" key="4">
    <source>
        <dbReference type="ARBA" id="ARBA00022692"/>
    </source>
</evidence>
<evidence type="ECO:0000256" key="14">
    <source>
        <dbReference type="ARBA" id="ARBA00048679"/>
    </source>
</evidence>
<dbReference type="InterPro" id="IPR000719">
    <property type="entry name" value="Prot_kinase_dom"/>
</dbReference>
<dbReference type="CDD" id="cd01098">
    <property type="entry name" value="PAN_AP_plant"/>
    <property type="match status" value="1"/>
</dbReference>
<dbReference type="Gene3D" id="1.10.510.10">
    <property type="entry name" value="Transferase(Phosphotransferase) domain 1"/>
    <property type="match status" value="1"/>
</dbReference>
<comment type="catalytic activity">
    <reaction evidence="13 15">
        <text>L-threonyl-[protein] + ATP = O-phospho-L-threonyl-[protein] + ADP + H(+)</text>
        <dbReference type="Rhea" id="RHEA:46608"/>
        <dbReference type="Rhea" id="RHEA-COMP:11060"/>
        <dbReference type="Rhea" id="RHEA-COMP:11605"/>
        <dbReference type="ChEBI" id="CHEBI:15378"/>
        <dbReference type="ChEBI" id="CHEBI:30013"/>
        <dbReference type="ChEBI" id="CHEBI:30616"/>
        <dbReference type="ChEBI" id="CHEBI:61977"/>
        <dbReference type="ChEBI" id="CHEBI:456216"/>
        <dbReference type="EC" id="2.7.11.1"/>
    </reaction>
</comment>
<evidence type="ECO:0000256" key="1">
    <source>
        <dbReference type="ARBA" id="ARBA00004479"/>
    </source>
</evidence>
<evidence type="ECO:0000259" key="18">
    <source>
        <dbReference type="PROSITE" id="PS50011"/>
    </source>
</evidence>
<accession>A0AA88J7F9</accession>
<keyword evidence="8 15" id="KW-0067">ATP-binding</keyword>
<evidence type="ECO:0000256" key="8">
    <source>
        <dbReference type="ARBA" id="ARBA00022840"/>
    </source>
</evidence>
<sequence length="800" mass="89920">MEVFNFLTIFISSVLSFLLFLQFCWATHIDTITRIQSLTDDANKTTLISHSQTFELGFFSPGNSTNRYVGIWYKRKPETVVWVANRNTPLTDSNGELTIREGNIVLLNRTRSVIWSTNVSRNIAKGPVFALLLDSGNLVVQDENSTNHDVYVWQSFDYPTDTLLLGMKLGWDLRTGFERYLTSWKSADDPSTSDVTYRISYINGLSQTLLAVGLTRIYRSGLWNGIRFSGTQGQVQSVYKIVSAFNEEEAYIMPETTVESAISLVKLNRSGFVQHLVLQNESSQWAAMYTLPTDQQCDSYNYCGANAICTSTGYPVVCECLEGFTPRSQKEWIGLSWSKGCERKTPLDCGKGEGFVKVAAVKLPDLLEFSSNENMSLKKCKEACLKNCSCKAYANSYVTNGGSGCLMWFGDLIDIRDRHVQDSDQDLYIRLSASEIKVIKDANKRRKRIIVLSASLSSGVCICGVALWCVTWIRRKGKSKDEDLDLPTFDLATILAATNNFSPANMIGAGGFGPVYKGKLCTGKEIAVKRLSKNSGQGLKEFKNEVELIAKLQHRNLVVLLGCCIYKEERILIYEYMPNKSLDHYIFDGKRCTTLPWTKHFDIVRGIARGLLYLHQDSKLRIVHRDLKASNILLDNNLDPKISDFGLARIFGDDEKEEKTRRIVGTYGYMSPEYAIDGKFSVKSDVFSFGVVLLEIAWLLWNEGKALNLMDVCLKDSYVESQVLRCIQVGLLCVQKFPNDRPTTSSLVFMLENDGAVLPEPKQPGFFVERSSNDEGSSTSFIDQDSHSENVVTNTMPYGR</sequence>
<dbReference type="GO" id="GO:0004674">
    <property type="term" value="F:protein serine/threonine kinase activity"/>
    <property type="evidence" value="ECO:0007669"/>
    <property type="project" value="UniProtKB-KW"/>
</dbReference>
<feature type="domain" description="Protein kinase" evidence="18">
    <location>
        <begin position="501"/>
        <end position="766"/>
    </location>
</feature>
<feature type="transmembrane region" description="Helical" evidence="16">
    <location>
        <begin position="449"/>
        <end position="470"/>
    </location>
</feature>
<keyword evidence="5 17" id="KW-0732">Signal</keyword>
<gene>
    <name evidence="21" type="ORF">TIFTF001_033623</name>
</gene>
<dbReference type="SMART" id="SM00473">
    <property type="entry name" value="PAN_AP"/>
    <property type="match status" value="1"/>
</dbReference>
<keyword evidence="2 15" id="KW-0723">Serine/threonine-protein kinase</keyword>
<dbReference type="SMART" id="SM00220">
    <property type="entry name" value="S_TKc"/>
    <property type="match status" value="1"/>
</dbReference>
<keyword evidence="9 16" id="KW-1133">Transmembrane helix</keyword>
<dbReference type="Gene3D" id="3.30.200.20">
    <property type="entry name" value="Phosphorylase Kinase, domain 1"/>
    <property type="match status" value="1"/>
</dbReference>
<comment type="caution">
    <text evidence="21">The sequence shown here is derived from an EMBL/GenBank/DDBJ whole genome shotgun (WGS) entry which is preliminary data.</text>
</comment>
<evidence type="ECO:0000256" key="3">
    <source>
        <dbReference type="ARBA" id="ARBA00022679"/>
    </source>
</evidence>
<comment type="catalytic activity">
    <reaction evidence="14 15">
        <text>L-seryl-[protein] + ATP = O-phospho-L-seryl-[protein] + ADP + H(+)</text>
        <dbReference type="Rhea" id="RHEA:17989"/>
        <dbReference type="Rhea" id="RHEA-COMP:9863"/>
        <dbReference type="Rhea" id="RHEA-COMP:11604"/>
        <dbReference type="ChEBI" id="CHEBI:15378"/>
        <dbReference type="ChEBI" id="CHEBI:29999"/>
        <dbReference type="ChEBI" id="CHEBI:30616"/>
        <dbReference type="ChEBI" id="CHEBI:83421"/>
        <dbReference type="ChEBI" id="CHEBI:456216"/>
        <dbReference type="EC" id="2.7.11.1"/>
    </reaction>
</comment>
<keyword evidence="10 16" id="KW-0472">Membrane</keyword>
<keyword evidence="3 15" id="KW-0808">Transferase</keyword>
<protein>
    <recommendedName>
        <fullName evidence="15">Receptor-like serine/threonine-protein kinase</fullName>
        <ecNumber evidence="15">2.7.11.1</ecNumber>
    </recommendedName>
</protein>
<evidence type="ECO:0000256" key="17">
    <source>
        <dbReference type="SAM" id="SignalP"/>
    </source>
</evidence>
<dbReference type="InterPro" id="IPR036426">
    <property type="entry name" value="Bulb-type_lectin_dom_sf"/>
</dbReference>
<dbReference type="PANTHER" id="PTHR32444:SF118">
    <property type="entry name" value="OS09G0551150 PROTEIN"/>
    <property type="match status" value="1"/>
</dbReference>
<reference evidence="21" key="1">
    <citation type="submission" date="2023-07" db="EMBL/GenBank/DDBJ databases">
        <title>draft genome sequence of fig (Ficus carica).</title>
        <authorList>
            <person name="Takahashi T."/>
            <person name="Nishimura K."/>
        </authorList>
    </citation>
    <scope>NUCLEOTIDE SEQUENCE</scope>
</reference>
<dbReference type="PROSITE" id="PS50011">
    <property type="entry name" value="PROTEIN_KINASE_DOM"/>
    <property type="match status" value="1"/>
</dbReference>
<dbReference type="CDD" id="cd14066">
    <property type="entry name" value="STKc_IRAK"/>
    <property type="match status" value="1"/>
</dbReference>
<keyword evidence="11" id="KW-1015">Disulfide bond</keyword>
<evidence type="ECO:0000256" key="13">
    <source>
        <dbReference type="ARBA" id="ARBA00047899"/>
    </source>
</evidence>
<evidence type="ECO:0000256" key="9">
    <source>
        <dbReference type="ARBA" id="ARBA00022989"/>
    </source>
</evidence>
<dbReference type="PROSITE" id="PS50948">
    <property type="entry name" value="PAN"/>
    <property type="match status" value="1"/>
</dbReference>
<dbReference type="InterPro" id="IPR003609">
    <property type="entry name" value="Pan_app"/>
</dbReference>
<dbReference type="Pfam" id="PF08276">
    <property type="entry name" value="PAN_2"/>
    <property type="match status" value="1"/>
</dbReference>
<name>A0AA88J7F9_FICCA</name>
<dbReference type="CDD" id="cd00054">
    <property type="entry name" value="EGF_CA"/>
    <property type="match status" value="1"/>
</dbReference>
<dbReference type="PANTHER" id="PTHR32444">
    <property type="entry name" value="BULB-TYPE LECTIN DOMAIN-CONTAINING PROTEIN"/>
    <property type="match status" value="1"/>
</dbReference>
<feature type="domain" description="Apple" evidence="20">
    <location>
        <begin position="349"/>
        <end position="432"/>
    </location>
</feature>
<dbReference type="FunFam" id="1.10.510.10:FF:000060">
    <property type="entry name" value="G-type lectin S-receptor-like serine/threonine-protein kinase"/>
    <property type="match status" value="1"/>
</dbReference>
<dbReference type="InterPro" id="IPR011009">
    <property type="entry name" value="Kinase-like_dom_sf"/>
</dbReference>
<dbReference type="InterPro" id="IPR000858">
    <property type="entry name" value="S_locus_glycoprot_dom"/>
</dbReference>
<evidence type="ECO:0000259" key="20">
    <source>
        <dbReference type="PROSITE" id="PS50948"/>
    </source>
</evidence>
<evidence type="ECO:0000256" key="10">
    <source>
        <dbReference type="ARBA" id="ARBA00023136"/>
    </source>
</evidence>
<evidence type="ECO:0000256" key="16">
    <source>
        <dbReference type="SAM" id="Phobius"/>
    </source>
</evidence>
<dbReference type="Gene3D" id="2.90.10.10">
    <property type="entry name" value="Bulb-type lectin domain"/>
    <property type="match status" value="1"/>
</dbReference>
<feature type="chain" id="PRO_5041659477" description="Receptor-like serine/threonine-protein kinase" evidence="17">
    <location>
        <begin position="27"/>
        <end position="800"/>
    </location>
</feature>
<dbReference type="Pfam" id="PF11883">
    <property type="entry name" value="DUF3403"/>
    <property type="match status" value="1"/>
</dbReference>
<dbReference type="SMART" id="SM00108">
    <property type="entry name" value="B_lectin"/>
    <property type="match status" value="1"/>
</dbReference>
<feature type="signal peptide" evidence="17">
    <location>
        <begin position="1"/>
        <end position="26"/>
    </location>
</feature>
<dbReference type="EMBL" id="BTGU01000185">
    <property type="protein sequence ID" value="GMN64564.1"/>
    <property type="molecule type" value="Genomic_DNA"/>
</dbReference>
<comment type="subcellular location">
    <subcellularLocation>
        <location evidence="1">Membrane</location>
        <topology evidence="1">Single-pass type I membrane protein</topology>
    </subcellularLocation>
</comment>
<evidence type="ECO:0000259" key="19">
    <source>
        <dbReference type="PROSITE" id="PS50927"/>
    </source>
</evidence>
<dbReference type="FunFam" id="2.90.10.10:FF:000001">
    <property type="entry name" value="G-type lectin S-receptor-like serine/threonine-protein kinase"/>
    <property type="match status" value="1"/>
</dbReference>
<keyword evidence="12" id="KW-0325">Glycoprotein</keyword>
<organism evidence="21 22">
    <name type="scientific">Ficus carica</name>
    <name type="common">Common fig</name>
    <dbReference type="NCBI Taxonomy" id="3494"/>
    <lineage>
        <taxon>Eukaryota</taxon>
        <taxon>Viridiplantae</taxon>
        <taxon>Streptophyta</taxon>
        <taxon>Embryophyta</taxon>
        <taxon>Tracheophyta</taxon>
        <taxon>Spermatophyta</taxon>
        <taxon>Magnoliopsida</taxon>
        <taxon>eudicotyledons</taxon>
        <taxon>Gunneridae</taxon>
        <taxon>Pentapetalae</taxon>
        <taxon>rosids</taxon>
        <taxon>fabids</taxon>
        <taxon>Rosales</taxon>
        <taxon>Moraceae</taxon>
        <taxon>Ficeae</taxon>
        <taxon>Ficus</taxon>
    </lineage>
</organism>
<evidence type="ECO:0000313" key="21">
    <source>
        <dbReference type="EMBL" id="GMN64564.1"/>
    </source>
</evidence>
<dbReference type="Proteomes" id="UP001187192">
    <property type="component" value="Unassembled WGS sequence"/>
</dbReference>
<evidence type="ECO:0000256" key="15">
    <source>
        <dbReference type="PIRNR" id="PIRNR000641"/>
    </source>
</evidence>
<dbReference type="Pfam" id="PF01453">
    <property type="entry name" value="B_lectin"/>
    <property type="match status" value="1"/>
</dbReference>
<dbReference type="CDD" id="cd00028">
    <property type="entry name" value="B_lectin"/>
    <property type="match status" value="1"/>
</dbReference>
<evidence type="ECO:0000256" key="12">
    <source>
        <dbReference type="ARBA" id="ARBA00023180"/>
    </source>
</evidence>
<dbReference type="GO" id="GO:0016020">
    <property type="term" value="C:membrane"/>
    <property type="evidence" value="ECO:0007669"/>
    <property type="project" value="UniProtKB-SubCell"/>
</dbReference>
<evidence type="ECO:0000256" key="5">
    <source>
        <dbReference type="ARBA" id="ARBA00022729"/>
    </source>
</evidence>
<dbReference type="InterPro" id="IPR001245">
    <property type="entry name" value="Ser-Thr/Tyr_kinase_cat_dom"/>
</dbReference>
<dbReference type="FunFam" id="3.30.200.20:FF:000195">
    <property type="entry name" value="G-type lectin S-receptor-like serine/threonine-protein kinase"/>
    <property type="match status" value="1"/>
</dbReference>
<dbReference type="SUPFAM" id="SSF51110">
    <property type="entry name" value="alpha-D-mannose-specific plant lectins"/>
    <property type="match status" value="1"/>
</dbReference>
<dbReference type="GO" id="GO:0048544">
    <property type="term" value="P:recognition of pollen"/>
    <property type="evidence" value="ECO:0007669"/>
    <property type="project" value="InterPro"/>
</dbReference>